<dbReference type="AlphaFoldDB" id="A0A5S6R5R9"/>
<dbReference type="PANTHER" id="PTHR35450:SF2">
    <property type="entry name" value="REVERSE TRANSCRIPTASE DOMAIN-CONTAINING PROTEIN"/>
    <property type="match status" value="1"/>
</dbReference>
<sequence>MNGCGENVFILNTALAVARGEARELCMATLDVAKAFDTVSHFSIRRALARHKVSAEGIELLMNLLQNSTTYLEHSDGNSDPIPLTRGVKQGDPMSPLLFSMVLDELLDDLTQSGGGFTFANGVEVNCLAFADDLLLLSDSKAGLQSNLLKCYRYFTARSLTLNVQKCCSLRLYKVPRARSVNVCMENQFYLDPCQPDTVLPVFTATEFIRYLGVDFNPFGRRRDQIERAQALLDRVCKAPMKPQQKIEIIRTHLLPRLLYTLSVGNPLANTASEIDKRVRQSVKELLRLPPATLSNDYFYLPKGSGGLGFLNLQETADTCALRLMHKMSLSEDRTTQYVAELWINQRRRYRLMRRNNVASFSEKGIRDAKRQMAEVHRQKFLATYQGYGHQEFSDRRSNGWITGEGMTGHRFITAIQVRTSLIPTRMQILRGRAEQVDQRVLCRRCGTISGASESLCHISQSCAFSHGLITRRHDAVVSKLGDLAEASGFRVVAEPILRVGDRVYQPDLLLTKGQSAWVLDVAIPWEGNTPLVQRYDEKVRKYACLKEAVLKLTGTVNYAAEALVDGQLRSRSSCYWSSWGVVPT</sequence>
<dbReference type="STRING" id="70415.A0A5S6R5R9"/>
<feature type="domain" description="Reverse transcriptase" evidence="1">
    <location>
        <begin position="1"/>
        <end position="216"/>
    </location>
</feature>
<name>A0A5S6R5R9_TRIMR</name>
<dbReference type="InterPro" id="IPR043502">
    <property type="entry name" value="DNA/RNA_pol_sf"/>
</dbReference>
<dbReference type="PROSITE" id="PS50878">
    <property type="entry name" value="RT_POL"/>
    <property type="match status" value="1"/>
</dbReference>
<dbReference type="Pfam" id="PF00078">
    <property type="entry name" value="RVT_1"/>
    <property type="match status" value="1"/>
</dbReference>
<proteinExistence type="predicted"/>
<reference evidence="3" key="1">
    <citation type="submission" date="2019-12" db="UniProtKB">
        <authorList>
            <consortium name="WormBaseParasite"/>
        </authorList>
    </citation>
    <scope>IDENTIFICATION</scope>
</reference>
<dbReference type="Gene3D" id="3.30.70.270">
    <property type="match status" value="1"/>
</dbReference>
<dbReference type="InterPro" id="IPR000477">
    <property type="entry name" value="RT_dom"/>
</dbReference>
<protein>
    <submittedName>
        <fullName evidence="3">Reverse transcriptase domain-containing protein</fullName>
    </submittedName>
</protein>
<dbReference type="PANTHER" id="PTHR35450">
    <property type="entry name" value="REVERSE TRANSCRIPTASE DOMAIN-CONTAINING PROTEIN"/>
    <property type="match status" value="1"/>
</dbReference>
<keyword evidence="2" id="KW-1185">Reference proteome</keyword>
<dbReference type="WBParaSite" id="TMUE_3000014778.1">
    <property type="protein sequence ID" value="TMUE_3000014778.1"/>
    <property type="gene ID" value="WBGene00302322"/>
</dbReference>
<dbReference type="SUPFAM" id="SSF56672">
    <property type="entry name" value="DNA/RNA polymerases"/>
    <property type="match status" value="1"/>
</dbReference>
<dbReference type="InterPro" id="IPR043128">
    <property type="entry name" value="Rev_trsase/Diguanyl_cyclase"/>
</dbReference>
<evidence type="ECO:0000313" key="2">
    <source>
        <dbReference type="Proteomes" id="UP000046395"/>
    </source>
</evidence>
<evidence type="ECO:0000313" key="3">
    <source>
        <dbReference type="WBParaSite" id="TMUE_3000014778.1"/>
    </source>
</evidence>
<evidence type="ECO:0000259" key="1">
    <source>
        <dbReference type="PROSITE" id="PS50878"/>
    </source>
</evidence>
<dbReference type="Proteomes" id="UP000046395">
    <property type="component" value="Unassembled WGS sequence"/>
</dbReference>
<organism evidence="2 3">
    <name type="scientific">Trichuris muris</name>
    <name type="common">Mouse whipworm</name>
    <dbReference type="NCBI Taxonomy" id="70415"/>
    <lineage>
        <taxon>Eukaryota</taxon>
        <taxon>Metazoa</taxon>
        <taxon>Ecdysozoa</taxon>
        <taxon>Nematoda</taxon>
        <taxon>Enoplea</taxon>
        <taxon>Dorylaimia</taxon>
        <taxon>Trichinellida</taxon>
        <taxon>Trichuridae</taxon>
        <taxon>Trichuris</taxon>
    </lineage>
</organism>
<accession>A0A5S6R5R9</accession>